<accession>A0ABZ2FWD9</accession>
<reference evidence="1 2" key="1">
    <citation type="submission" date="2024-02" db="EMBL/GenBank/DDBJ databases">
        <title>Full genome sequence of Sphingomonas kaistensis.</title>
        <authorList>
            <person name="Poletto B.L."/>
            <person name="Silva G."/>
            <person name="Galante D."/>
            <person name="Campos K.R."/>
            <person name="Santos M.B.N."/>
            <person name="Sacchi C.T."/>
        </authorList>
    </citation>
    <scope>NUCLEOTIDE SEQUENCE [LARGE SCALE GENOMIC DNA]</scope>
    <source>
        <strain evidence="1 2">MA4R</strain>
    </source>
</reference>
<proteinExistence type="predicted"/>
<evidence type="ECO:0000313" key="1">
    <source>
        <dbReference type="EMBL" id="WWM69156.1"/>
    </source>
</evidence>
<dbReference type="InterPro" id="IPR036390">
    <property type="entry name" value="WH_DNA-bd_sf"/>
</dbReference>
<organism evidence="1 2">
    <name type="scientific">Sphingomonas kaistensis</name>
    <dbReference type="NCBI Taxonomy" id="298708"/>
    <lineage>
        <taxon>Bacteria</taxon>
        <taxon>Pseudomonadati</taxon>
        <taxon>Pseudomonadota</taxon>
        <taxon>Alphaproteobacteria</taxon>
        <taxon>Sphingomonadales</taxon>
        <taxon>Sphingomonadaceae</taxon>
        <taxon>Sphingomonas</taxon>
    </lineage>
</organism>
<dbReference type="Proteomes" id="UP001382935">
    <property type="component" value="Chromosome"/>
</dbReference>
<name>A0ABZ2FWD9_9SPHN</name>
<evidence type="ECO:0000313" key="2">
    <source>
        <dbReference type="Proteomes" id="UP001382935"/>
    </source>
</evidence>
<sequence length="160" mass="17872">MQLTIDEEQADASSRVTAIRSAMMLMRSLEVWRQDRFDLPSVFIILAVIAITSEKLMRSDLEPKYRSLSVYLPLEQLQRCNIASVAAATGLNRETVRRRVHDLIDAGTLIRTEAGEIALPPHKVQESSALQLVRRQLEAVVRFANDSLKDGVIIAKGGET</sequence>
<dbReference type="RefSeq" id="WP_338501061.1">
    <property type="nucleotide sequence ID" value="NZ_CP145607.1"/>
</dbReference>
<evidence type="ECO:0008006" key="3">
    <source>
        <dbReference type="Google" id="ProtNLM"/>
    </source>
</evidence>
<gene>
    <name evidence="1" type="ORF">V6R86_00170</name>
</gene>
<protein>
    <recommendedName>
        <fullName evidence="3">HTH crp-type domain-containing protein</fullName>
    </recommendedName>
</protein>
<dbReference type="SUPFAM" id="SSF46785">
    <property type="entry name" value="Winged helix' DNA-binding domain"/>
    <property type="match status" value="1"/>
</dbReference>
<dbReference type="EMBL" id="CP145607">
    <property type="protein sequence ID" value="WWM69156.1"/>
    <property type="molecule type" value="Genomic_DNA"/>
</dbReference>
<keyword evidence="2" id="KW-1185">Reference proteome</keyword>